<feature type="transmembrane region" description="Helical" evidence="1">
    <location>
        <begin position="58"/>
        <end position="80"/>
    </location>
</feature>
<dbReference type="Pfam" id="PF23494">
    <property type="entry name" value="bPH_10"/>
    <property type="match status" value="1"/>
</dbReference>
<protein>
    <recommendedName>
        <fullName evidence="2">YqeB PH domain-containing protein</fullName>
    </recommendedName>
</protein>
<dbReference type="RefSeq" id="WP_182171669.1">
    <property type="nucleotide sequence ID" value="NZ_CP059676.1"/>
</dbReference>
<evidence type="ECO:0000256" key="1">
    <source>
        <dbReference type="SAM" id="Phobius"/>
    </source>
</evidence>
<proteinExistence type="predicted"/>
<evidence type="ECO:0000259" key="2">
    <source>
        <dbReference type="Pfam" id="PF23494"/>
    </source>
</evidence>
<gene>
    <name evidence="3" type="ORF">JVW63_10120</name>
</gene>
<evidence type="ECO:0000313" key="4">
    <source>
        <dbReference type="Proteomes" id="UP000705983"/>
    </source>
</evidence>
<dbReference type="InterPro" id="IPR057798">
    <property type="entry name" value="PH_YqeB"/>
</dbReference>
<reference evidence="4" key="1">
    <citation type="submission" date="2021-02" db="EMBL/GenBank/DDBJ databases">
        <title>Leucobacter sp. CX169.</title>
        <authorList>
            <person name="Cheng Y."/>
        </authorList>
    </citation>
    <scope>NUCLEOTIDE SEQUENCE [LARGE SCALE GENOMIC DNA]</scope>
    <source>
        <strain evidence="4">JY899</strain>
    </source>
</reference>
<sequence>MNATTVSVSTRQRLTLGASLLVLGGATGALVGFVLEYALSLTTFNGFFGVAAHPGEPIGILIMAAVGMILGVVAASTIVAESLHVEVSDDEIILRWKGVHVRVRKSLIHATHVGRDIVLYSRAGAELARVRLAPGMTLACTLIHHGYPAPTPTELGEGDFSPDMSGLDDRDQQLAVARGKALRAGNDDIAEILRRQLVARDIMARDRKTSRTGVITEFRRLQPIPSRSA</sequence>
<accession>A0ABS2THB5</accession>
<keyword evidence="1" id="KW-1133">Transmembrane helix</keyword>
<name>A0ABS2THB5_9ACTO</name>
<keyword evidence="1" id="KW-0472">Membrane</keyword>
<feature type="transmembrane region" description="Helical" evidence="1">
    <location>
        <begin position="20"/>
        <end position="38"/>
    </location>
</feature>
<keyword evidence="1" id="KW-0812">Transmembrane</keyword>
<organism evidence="3 4">
    <name type="scientific">Flaviflexus equikiangi</name>
    <dbReference type="NCBI Taxonomy" id="2758573"/>
    <lineage>
        <taxon>Bacteria</taxon>
        <taxon>Bacillati</taxon>
        <taxon>Actinomycetota</taxon>
        <taxon>Actinomycetes</taxon>
        <taxon>Actinomycetales</taxon>
        <taxon>Actinomycetaceae</taxon>
        <taxon>Flaviflexus</taxon>
    </lineage>
</organism>
<dbReference type="Proteomes" id="UP000705983">
    <property type="component" value="Unassembled WGS sequence"/>
</dbReference>
<evidence type="ECO:0000313" key="3">
    <source>
        <dbReference type="EMBL" id="MBM9434049.1"/>
    </source>
</evidence>
<keyword evidence="4" id="KW-1185">Reference proteome</keyword>
<feature type="domain" description="YqeB PH" evidence="2">
    <location>
        <begin position="4"/>
        <end position="148"/>
    </location>
</feature>
<dbReference type="EMBL" id="JAFFJS010000006">
    <property type="protein sequence ID" value="MBM9434049.1"/>
    <property type="molecule type" value="Genomic_DNA"/>
</dbReference>
<comment type="caution">
    <text evidence="3">The sequence shown here is derived from an EMBL/GenBank/DDBJ whole genome shotgun (WGS) entry which is preliminary data.</text>
</comment>